<dbReference type="AlphaFoldDB" id="A0A2R4MCU8"/>
<dbReference type="Proteomes" id="UP000258927">
    <property type="component" value="Chromosome"/>
</dbReference>
<keyword evidence="1" id="KW-0732">Signal</keyword>
<evidence type="ECO:0000313" key="2">
    <source>
        <dbReference type="EMBL" id="AVX03764.1"/>
    </source>
</evidence>
<evidence type="ECO:0000256" key="1">
    <source>
        <dbReference type="SAM" id="SignalP"/>
    </source>
</evidence>
<dbReference type="STRING" id="1122213.GCA_000423365_01564"/>
<dbReference type="RefSeq" id="WP_281273944.1">
    <property type="nucleotide sequence ID" value="NZ_CP021330.1"/>
</dbReference>
<feature type="signal peptide" evidence="1">
    <location>
        <begin position="1"/>
        <end position="19"/>
    </location>
</feature>
<proteinExistence type="predicted"/>
<name>A0A2R4MCU8_9HYPH</name>
<dbReference type="EMBL" id="CP021330">
    <property type="protein sequence ID" value="AVX03764.1"/>
    <property type="molecule type" value="Genomic_DNA"/>
</dbReference>
<protein>
    <submittedName>
        <fullName evidence="2">Uncharacterized protein</fullName>
    </submittedName>
</protein>
<dbReference type="KEGG" id="mmyr:MXMO3_01233"/>
<feature type="chain" id="PRO_5015334014" evidence="1">
    <location>
        <begin position="20"/>
        <end position="42"/>
    </location>
</feature>
<accession>A0A2R4MCU8</accession>
<sequence>MKTLTAATVAFLLVSAGFALDIQVTSQAEPSFDTAINTPILD</sequence>
<gene>
    <name evidence="2" type="ORF">MXMO3_01233</name>
</gene>
<evidence type="ECO:0000313" key="3">
    <source>
        <dbReference type="Proteomes" id="UP000258927"/>
    </source>
</evidence>
<organism evidence="2 3">
    <name type="scientific">Maritalea myrionectae</name>
    <dbReference type="NCBI Taxonomy" id="454601"/>
    <lineage>
        <taxon>Bacteria</taxon>
        <taxon>Pseudomonadati</taxon>
        <taxon>Pseudomonadota</taxon>
        <taxon>Alphaproteobacteria</taxon>
        <taxon>Hyphomicrobiales</taxon>
        <taxon>Devosiaceae</taxon>
        <taxon>Maritalea</taxon>
    </lineage>
</organism>
<reference evidence="2 3" key="1">
    <citation type="submission" date="2017-05" db="EMBL/GenBank/DDBJ databases">
        <title>Genome Analysis of Maritalea myrionectae HL2708#5.</title>
        <authorList>
            <consortium name="Cotde Inc.-PKNU"/>
            <person name="Jang D."/>
            <person name="Oh H.-M."/>
        </authorList>
    </citation>
    <scope>NUCLEOTIDE SEQUENCE [LARGE SCALE GENOMIC DNA]</scope>
    <source>
        <strain evidence="2 3">HL2708#5</strain>
    </source>
</reference>
<keyword evidence="3" id="KW-1185">Reference proteome</keyword>